<dbReference type="Proteomes" id="UP001150925">
    <property type="component" value="Unassembled WGS sequence"/>
</dbReference>
<evidence type="ECO:0000256" key="1">
    <source>
        <dbReference type="SAM" id="SignalP"/>
    </source>
</evidence>
<gene>
    <name evidence="2" type="ORF">IWQ62_006343</name>
</gene>
<dbReference type="PANTHER" id="PTHR38360">
    <property type="entry name" value="OS03G0120000 PROTEIN"/>
    <property type="match status" value="1"/>
</dbReference>
<name>A0A9W8AGV6_9FUNG</name>
<evidence type="ECO:0000313" key="3">
    <source>
        <dbReference type="Proteomes" id="UP001150925"/>
    </source>
</evidence>
<keyword evidence="1" id="KW-0732">Signal</keyword>
<dbReference type="OrthoDB" id="409848at2759"/>
<reference evidence="2" key="1">
    <citation type="submission" date="2022-07" db="EMBL/GenBank/DDBJ databases">
        <title>Phylogenomic reconstructions and comparative analyses of Kickxellomycotina fungi.</title>
        <authorList>
            <person name="Reynolds N.K."/>
            <person name="Stajich J.E."/>
            <person name="Barry K."/>
            <person name="Grigoriev I.V."/>
            <person name="Crous P."/>
            <person name="Smith M.E."/>
        </authorList>
    </citation>
    <scope>NUCLEOTIDE SEQUENCE</scope>
    <source>
        <strain evidence="2">RSA 1196</strain>
    </source>
</reference>
<comment type="caution">
    <text evidence="2">The sequence shown here is derived from an EMBL/GenBank/DDBJ whole genome shotgun (WGS) entry which is preliminary data.</text>
</comment>
<keyword evidence="3" id="KW-1185">Reference proteome</keyword>
<feature type="non-terminal residue" evidence="2">
    <location>
        <position position="1"/>
    </location>
</feature>
<feature type="signal peptide" evidence="1">
    <location>
        <begin position="1"/>
        <end position="25"/>
    </location>
</feature>
<dbReference type="AlphaFoldDB" id="A0A9W8AGV6"/>
<evidence type="ECO:0000313" key="2">
    <source>
        <dbReference type="EMBL" id="KAJ1951912.1"/>
    </source>
</evidence>
<proteinExistence type="predicted"/>
<protein>
    <submittedName>
        <fullName evidence="2">Uncharacterized protein</fullName>
    </submittedName>
</protein>
<organism evidence="2 3">
    <name type="scientific">Dispira parvispora</name>
    <dbReference type="NCBI Taxonomy" id="1520584"/>
    <lineage>
        <taxon>Eukaryota</taxon>
        <taxon>Fungi</taxon>
        <taxon>Fungi incertae sedis</taxon>
        <taxon>Zoopagomycota</taxon>
        <taxon>Kickxellomycotina</taxon>
        <taxon>Dimargaritomycetes</taxon>
        <taxon>Dimargaritales</taxon>
        <taxon>Dimargaritaceae</taxon>
        <taxon>Dispira</taxon>
    </lineage>
</organism>
<sequence>MKLFNFSLHLTFLTVGLLYATSIRGEESSTEDRETHYKNPPRVCVAQGKYNPNKDYFPNKLEIESESFSVEYHSNYKIVTNRKSKEEVVLLQCGTPLPDRQLGNKRKVIEIPVNRIAVLQNSTASYLTLLGYPEVVKVNGSSSAPFLGADGANGALRKPKDRSRGIKFTAPDEVIDEVDVVFTGHYNPAAKHVTVSEGKEKVPLRTTDWLGYYSLFINQEKRANRLIQETRTNYQCISKRMNELMDRHNAPRYRIGWIRVEPQADYNNHTERWIFSTKKYKKGLSGDVGGDFLGNSTTHRMTDLQVAQSAMKE</sequence>
<dbReference type="EMBL" id="JANBPY010003376">
    <property type="protein sequence ID" value="KAJ1951912.1"/>
    <property type="molecule type" value="Genomic_DNA"/>
</dbReference>
<dbReference type="PANTHER" id="PTHR38360:SF1">
    <property type="entry name" value="F12P19.7"/>
    <property type="match status" value="1"/>
</dbReference>
<feature type="chain" id="PRO_5040838734" evidence="1">
    <location>
        <begin position="26"/>
        <end position="313"/>
    </location>
</feature>
<accession>A0A9W8AGV6</accession>